<dbReference type="PANTHER" id="PTHR33053">
    <property type="entry name" value="PROTEIN, PUTATIVE-RELATED"/>
    <property type="match status" value="1"/>
</dbReference>
<dbReference type="OrthoDB" id="10036512at2759"/>
<gene>
    <name evidence="2" type="primary">LOC113057474</name>
</gene>
<dbReference type="RefSeq" id="XP_026080690.1">
    <property type="nucleotide sequence ID" value="XM_026224905.1"/>
</dbReference>
<sequence>MVYWTGFFCVDVGKRLEQIRDENDYLSLTDMDTDTGLNDRHENDNDSVELLEDCLSCANDTSGIEAGTVFHEEEGGMEFESDYTEGLLASGSDSSEPEDEIYEMSLSDKIADWARHFGISLVALTALLGILCLSHPDLPKDGRTLLRTTTKYSIQEKAGGKYYYFGIIHSLSATLRGYAHTLTDGLTLRLQINIDGLPLFKSSSVQLWPILGLLLSVPMKEPVVIALYSGEKKPSSAKEFLEDFTRELVHLEKGFCFVGKTLTLKLDTVICDTPARAFVKHTKSHNAYHACDKCTNPGRHEQSRMSFPCKDYALRTDESFNDRLDEIHHHEGPHAFEGTGVGMVSQFPLDYMHLVCLGIVRRLLNMWLRGPLTVRVPATIVEQMSAKLVSMRPYIPVEFARKPRSLRELDRWKATELRQFLLYTGPVMLASFLDKDLYQNFMLLFSGISILASPTFSYLTDYADTLLKSFVQHFATLYGRHNVVYNVHCITHLAGEVQQHGHLDSFSAFPYENYLQKIKKLVRKPEYPLAQIIRRLSEVKIREVTLPGSTLRRQHFVGPIVGGMAIKAQYGEMSTEKWTLRTSTGDNIFRLGNDIVCIQNIVECIGGGHLCNI</sequence>
<name>A0A6P6L826_CARAU</name>
<dbReference type="PANTHER" id="PTHR33053:SF24">
    <property type="entry name" value="TRANSPOSASE DOMAIN-CONTAINING PROTEIN"/>
    <property type="match status" value="1"/>
</dbReference>
<dbReference type="Proteomes" id="UP000515129">
    <property type="component" value="Chromosome 4"/>
</dbReference>
<organism evidence="1 2">
    <name type="scientific">Carassius auratus</name>
    <name type="common">Goldfish</name>
    <dbReference type="NCBI Taxonomy" id="7957"/>
    <lineage>
        <taxon>Eukaryota</taxon>
        <taxon>Metazoa</taxon>
        <taxon>Chordata</taxon>
        <taxon>Craniata</taxon>
        <taxon>Vertebrata</taxon>
        <taxon>Euteleostomi</taxon>
        <taxon>Actinopterygii</taxon>
        <taxon>Neopterygii</taxon>
        <taxon>Teleostei</taxon>
        <taxon>Ostariophysi</taxon>
        <taxon>Cypriniformes</taxon>
        <taxon>Cyprinidae</taxon>
        <taxon>Cyprininae</taxon>
        <taxon>Carassius</taxon>
    </lineage>
</organism>
<accession>A0A6P6L826</accession>
<evidence type="ECO:0000313" key="1">
    <source>
        <dbReference type="Proteomes" id="UP000515129"/>
    </source>
</evidence>
<reference evidence="2" key="1">
    <citation type="submission" date="2025-08" db="UniProtKB">
        <authorList>
            <consortium name="RefSeq"/>
        </authorList>
    </citation>
    <scope>IDENTIFICATION</scope>
    <source>
        <strain evidence="2">Wakin</strain>
        <tissue evidence="2">Muscle</tissue>
    </source>
</reference>
<protein>
    <submittedName>
        <fullName evidence="2">Uncharacterized protein LOC113057474</fullName>
    </submittedName>
</protein>
<proteinExistence type="predicted"/>
<dbReference type="AlphaFoldDB" id="A0A6P6L826"/>
<keyword evidence="1" id="KW-1185">Reference proteome</keyword>
<evidence type="ECO:0000313" key="2">
    <source>
        <dbReference type="RefSeq" id="XP_026080690.1"/>
    </source>
</evidence>
<dbReference type="KEGG" id="caua:113057474"/>
<dbReference type="GeneID" id="113057474"/>